<feature type="transmembrane region" description="Helical" evidence="7">
    <location>
        <begin position="269"/>
        <end position="286"/>
    </location>
</feature>
<protein>
    <submittedName>
        <fullName evidence="9">Drug/metabolite exporter, EamA family</fullName>
    </submittedName>
</protein>
<feature type="transmembrane region" description="Helical" evidence="7">
    <location>
        <begin position="98"/>
        <end position="118"/>
    </location>
</feature>
<comment type="similarity">
    <text evidence="2">Belongs to the EamA transporter family.</text>
</comment>
<dbReference type="Proteomes" id="UP000308489">
    <property type="component" value="Chromosome 1"/>
</dbReference>
<evidence type="ECO:0000313" key="10">
    <source>
        <dbReference type="Proteomes" id="UP000308489"/>
    </source>
</evidence>
<keyword evidence="4 7" id="KW-0812">Transmembrane</keyword>
<keyword evidence="3" id="KW-1003">Cell membrane</keyword>
<evidence type="ECO:0000256" key="5">
    <source>
        <dbReference type="ARBA" id="ARBA00022989"/>
    </source>
</evidence>
<accession>A0A4U9QTQ7</accession>
<feature type="transmembrane region" description="Helical" evidence="7">
    <location>
        <begin position="68"/>
        <end position="86"/>
    </location>
</feature>
<sequence length="287" mass="32120">MKYSNYHVDIILILVSMIWGIKPIVIKGSLGIVTPTEYNVLRILFAAIFSWIFLFLKKDYVPVEKKDIKKIIFVSLVGFFIFQWLYGIGIGKTSAGNTAIIMGVLPILVSLLNHFYGVEKISKRSMLAIFISFIGIVFVIFSPGNINFSRDNMLGGVIIFVSAFGYAVYMVFSKGLINKYPSSEITTFAINITAIMMLVMSGLNINLKAMNFKLFISLLYSGVIAMFIANFLWTYGLSKSKSTTRVSLYNNLNPVFTVIFAYFFLGENITSWTIIGIIAILGGLILK</sequence>
<dbReference type="GO" id="GO:0005886">
    <property type="term" value="C:plasma membrane"/>
    <property type="evidence" value="ECO:0007669"/>
    <property type="project" value="UniProtKB-SubCell"/>
</dbReference>
<keyword evidence="10" id="KW-1185">Reference proteome</keyword>
<dbReference type="SUPFAM" id="SSF103481">
    <property type="entry name" value="Multidrug resistance efflux transporter EmrE"/>
    <property type="match status" value="2"/>
</dbReference>
<dbReference type="RefSeq" id="WP_138208927.1">
    <property type="nucleotide sequence ID" value="NZ_CBCRUQ010000011.1"/>
</dbReference>
<dbReference type="AlphaFoldDB" id="A0A4U9QTQ7"/>
<organism evidence="9 10">
    <name type="scientific">Hathewaya histolytica</name>
    <name type="common">Clostridium histolyticum</name>
    <dbReference type="NCBI Taxonomy" id="1498"/>
    <lineage>
        <taxon>Bacteria</taxon>
        <taxon>Bacillati</taxon>
        <taxon>Bacillota</taxon>
        <taxon>Clostridia</taxon>
        <taxon>Eubacteriales</taxon>
        <taxon>Clostridiaceae</taxon>
        <taxon>Hathewaya</taxon>
    </lineage>
</organism>
<evidence type="ECO:0000259" key="8">
    <source>
        <dbReference type="Pfam" id="PF00892"/>
    </source>
</evidence>
<feature type="transmembrane region" description="Helical" evidence="7">
    <location>
        <begin position="7"/>
        <end position="26"/>
    </location>
</feature>
<evidence type="ECO:0000256" key="4">
    <source>
        <dbReference type="ARBA" id="ARBA00022692"/>
    </source>
</evidence>
<dbReference type="KEGG" id="hhw:NCTC503_00080"/>
<gene>
    <name evidence="9" type="primary">yijE_1</name>
    <name evidence="9" type="ORF">NCTC503_00080</name>
</gene>
<dbReference type="Pfam" id="PF00892">
    <property type="entry name" value="EamA"/>
    <property type="match status" value="2"/>
</dbReference>
<feature type="transmembrane region" description="Helical" evidence="7">
    <location>
        <begin position="125"/>
        <end position="141"/>
    </location>
</feature>
<feature type="domain" description="EamA" evidence="8">
    <location>
        <begin position="10"/>
        <end position="140"/>
    </location>
</feature>
<dbReference type="InterPro" id="IPR050638">
    <property type="entry name" value="AA-Vitamin_Transporters"/>
</dbReference>
<name>A0A4U9QTQ7_HATHI</name>
<proteinExistence type="inferred from homology"/>
<dbReference type="OrthoDB" id="9805239at2"/>
<evidence type="ECO:0000313" key="9">
    <source>
        <dbReference type="EMBL" id="VTQ81822.1"/>
    </source>
</evidence>
<dbReference type="Gene3D" id="1.10.3730.20">
    <property type="match status" value="1"/>
</dbReference>
<feature type="transmembrane region" description="Helical" evidence="7">
    <location>
        <begin position="38"/>
        <end position="56"/>
    </location>
</feature>
<comment type="subcellular location">
    <subcellularLocation>
        <location evidence="1">Cell membrane</location>
        <topology evidence="1">Multi-pass membrane protein</topology>
    </subcellularLocation>
</comment>
<feature type="domain" description="EamA" evidence="8">
    <location>
        <begin position="154"/>
        <end position="286"/>
    </location>
</feature>
<feature type="transmembrane region" description="Helical" evidence="7">
    <location>
        <begin position="184"/>
        <end position="203"/>
    </location>
</feature>
<reference evidence="9 10" key="1">
    <citation type="submission" date="2019-05" db="EMBL/GenBank/DDBJ databases">
        <authorList>
            <consortium name="Pathogen Informatics"/>
        </authorList>
    </citation>
    <scope>NUCLEOTIDE SEQUENCE [LARGE SCALE GENOMIC DNA]</scope>
    <source>
        <strain evidence="9 10">NCTC503</strain>
    </source>
</reference>
<feature type="transmembrane region" description="Helical" evidence="7">
    <location>
        <begin position="215"/>
        <end position="234"/>
    </location>
</feature>
<dbReference type="PANTHER" id="PTHR32322">
    <property type="entry name" value="INNER MEMBRANE TRANSPORTER"/>
    <property type="match status" value="1"/>
</dbReference>
<evidence type="ECO:0000256" key="6">
    <source>
        <dbReference type="ARBA" id="ARBA00023136"/>
    </source>
</evidence>
<dbReference type="InterPro" id="IPR000620">
    <property type="entry name" value="EamA_dom"/>
</dbReference>
<evidence type="ECO:0000256" key="1">
    <source>
        <dbReference type="ARBA" id="ARBA00004651"/>
    </source>
</evidence>
<keyword evidence="6 7" id="KW-0472">Membrane</keyword>
<evidence type="ECO:0000256" key="2">
    <source>
        <dbReference type="ARBA" id="ARBA00007362"/>
    </source>
</evidence>
<evidence type="ECO:0000256" key="7">
    <source>
        <dbReference type="SAM" id="Phobius"/>
    </source>
</evidence>
<dbReference type="EMBL" id="LR590481">
    <property type="protein sequence ID" value="VTQ81822.1"/>
    <property type="molecule type" value="Genomic_DNA"/>
</dbReference>
<feature type="transmembrane region" description="Helical" evidence="7">
    <location>
        <begin position="153"/>
        <end position="172"/>
    </location>
</feature>
<evidence type="ECO:0000256" key="3">
    <source>
        <dbReference type="ARBA" id="ARBA00022475"/>
    </source>
</evidence>
<dbReference type="InterPro" id="IPR037185">
    <property type="entry name" value="EmrE-like"/>
</dbReference>
<dbReference type="PANTHER" id="PTHR32322:SF18">
    <property type="entry name" value="S-ADENOSYLMETHIONINE_S-ADENOSYLHOMOCYSTEINE TRANSPORTER"/>
    <property type="match status" value="1"/>
</dbReference>
<keyword evidence="5 7" id="KW-1133">Transmembrane helix</keyword>